<comment type="caution">
    <text evidence="1">The sequence shown here is derived from an EMBL/GenBank/DDBJ whole genome shotgun (WGS) entry which is preliminary data.</text>
</comment>
<reference evidence="1 2" key="1">
    <citation type="submission" date="2009-04" db="EMBL/GenBank/DDBJ databases">
        <authorList>
            <person name="Qin X."/>
            <person name="Bachman B."/>
            <person name="Battles P."/>
            <person name="Bell A."/>
            <person name="Bess C."/>
            <person name="Bickham C."/>
            <person name="Chaboub L."/>
            <person name="Chen D."/>
            <person name="Coyle M."/>
            <person name="Deiros D.R."/>
            <person name="Dinh H."/>
            <person name="Forbes L."/>
            <person name="Fowler G."/>
            <person name="Francisco L."/>
            <person name="Fu Q."/>
            <person name="Gubbala S."/>
            <person name="Hale W."/>
            <person name="Han Y."/>
            <person name="Hemphill L."/>
            <person name="Highlander S.K."/>
            <person name="Hirani K."/>
            <person name="Hogues M."/>
            <person name="Jackson L."/>
            <person name="Jakkamsetti A."/>
            <person name="Javaid M."/>
            <person name="Jiang H."/>
            <person name="Korchina V."/>
            <person name="Kovar C."/>
            <person name="Lara F."/>
            <person name="Lee S."/>
            <person name="Mata R."/>
            <person name="Mathew T."/>
            <person name="Moen C."/>
            <person name="Morales K."/>
            <person name="Munidasa M."/>
            <person name="Nazareth L."/>
            <person name="Ngo R."/>
            <person name="Nguyen L."/>
            <person name="Okwuonu G."/>
            <person name="Ongeri F."/>
            <person name="Patil S."/>
            <person name="Petrosino J."/>
            <person name="Pham C."/>
            <person name="Pham P."/>
            <person name="Pu L.-L."/>
            <person name="Puazo M."/>
            <person name="Raj R."/>
            <person name="Reid J."/>
            <person name="Rouhana J."/>
            <person name="Saada N."/>
            <person name="Shang Y."/>
            <person name="Simmons D."/>
            <person name="Thornton R."/>
            <person name="Warren J."/>
            <person name="Weissenberger G."/>
            <person name="Zhang J."/>
            <person name="Zhang L."/>
            <person name="Zhou C."/>
            <person name="Zhu D."/>
            <person name="Muzny D."/>
            <person name="Worley K."/>
            <person name="Gibbs R."/>
        </authorList>
    </citation>
    <scope>NUCLEOTIDE SEQUENCE [LARGE SCALE GENOMIC DNA]</scope>
    <source>
        <strain evidence="1 2">F0268</strain>
    </source>
</reference>
<evidence type="ECO:0000313" key="1">
    <source>
        <dbReference type="EMBL" id="EEJ50989.1"/>
    </source>
</evidence>
<dbReference type="InParanoid" id="C2KZ19"/>
<proteinExistence type="predicted"/>
<accession>C2KZ19</accession>
<dbReference type="Proteomes" id="UP000004121">
    <property type="component" value="Unassembled WGS sequence"/>
</dbReference>
<dbReference type="HOGENOM" id="CLU_3138464_0_0_9"/>
<protein>
    <submittedName>
        <fullName evidence="1">Uncharacterized protein</fullName>
    </submittedName>
</protein>
<evidence type="ECO:0000313" key="2">
    <source>
        <dbReference type="Proteomes" id="UP000004121"/>
    </source>
</evidence>
<dbReference type="EMBL" id="ACKX01000176">
    <property type="protein sequence ID" value="EEJ50989.1"/>
    <property type="molecule type" value="Genomic_DNA"/>
</dbReference>
<name>C2KZ19_9FIRM</name>
<dbReference type="AlphaFoldDB" id="C2KZ19"/>
<gene>
    <name evidence="1" type="ORF">HMPREF6123_1738</name>
</gene>
<keyword evidence="2" id="KW-1185">Reference proteome</keyword>
<sequence>MLEQGKIRLFLLFPCSFRSFSQRLFFSLFFQSLKNAPLLFQEEFACIFL</sequence>
<organism evidence="1 2">
    <name type="scientific">Oribacterium sinus F0268</name>
    <dbReference type="NCBI Taxonomy" id="585501"/>
    <lineage>
        <taxon>Bacteria</taxon>
        <taxon>Bacillati</taxon>
        <taxon>Bacillota</taxon>
        <taxon>Clostridia</taxon>
        <taxon>Lachnospirales</taxon>
        <taxon>Lachnospiraceae</taxon>
        <taxon>Oribacterium</taxon>
    </lineage>
</organism>